<protein>
    <submittedName>
        <fullName evidence="2">SoxR reducing system RseC family protein</fullName>
    </submittedName>
</protein>
<keyword evidence="1" id="KW-1133">Transmembrane helix</keyword>
<evidence type="ECO:0000256" key="1">
    <source>
        <dbReference type="SAM" id="Phobius"/>
    </source>
</evidence>
<dbReference type="Pfam" id="PF04246">
    <property type="entry name" value="RseC_MucC"/>
    <property type="match status" value="1"/>
</dbReference>
<dbReference type="Proteomes" id="UP000706891">
    <property type="component" value="Unassembled WGS sequence"/>
</dbReference>
<gene>
    <name evidence="2" type="ORF">H6A34_02910</name>
</gene>
<feature type="transmembrane region" description="Helical" evidence="1">
    <location>
        <begin position="105"/>
        <end position="123"/>
    </location>
</feature>
<name>A0A938WS99_9BACT</name>
<evidence type="ECO:0000313" key="3">
    <source>
        <dbReference type="Proteomes" id="UP000706891"/>
    </source>
</evidence>
<reference evidence="2" key="1">
    <citation type="submission" date="2020-08" db="EMBL/GenBank/DDBJ databases">
        <authorList>
            <person name="Cejkova D."/>
            <person name="Kubasova T."/>
            <person name="Jahodarova E."/>
            <person name="Rychlik I."/>
        </authorList>
    </citation>
    <scope>NUCLEOTIDE SEQUENCE</scope>
    <source>
        <strain evidence="2">An824</strain>
    </source>
</reference>
<proteinExistence type="predicted"/>
<keyword evidence="1" id="KW-0472">Membrane</keyword>
<sequence>MSANIKHQGIIDEITDDCIKVRIIQTSACASCKVAGHCNASESKEKIIDVGKCDGHDYRVGDEVVVIASQNSGLFAVLLSSVVPLFLLVVVLFAVMSLTGNEVNAALASLGSLVPYYFIIYMCRDKIRARLSFRVERE</sequence>
<keyword evidence="1" id="KW-0812">Transmembrane</keyword>
<evidence type="ECO:0000313" key="2">
    <source>
        <dbReference type="EMBL" id="MBM6672831.1"/>
    </source>
</evidence>
<accession>A0A938WS99</accession>
<feature type="transmembrane region" description="Helical" evidence="1">
    <location>
        <begin position="74"/>
        <end position="99"/>
    </location>
</feature>
<keyword evidence="3" id="KW-1185">Reference proteome</keyword>
<dbReference type="EMBL" id="JACJJG010000007">
    <property type="protein sequence ID" value="MBM6672831.1"/>
    <property type="molecule type" value="Genomic_DNA"/>
</dbReference>
<dbReference type="AlphaFoldDB" id="A0A938WS99"/>
<comment type="caution">
    <text evidence="2">The sequence shown here is derived from an EMBL/GenBank/DDBJ whole genome shotgun (WGS) entry which is preliminary data.</text>
</comment>
<reference evidence="2" key="2">
    <citation type="journal article" date="2021" name="Sci. Rep.">
        <title>The distribution of antibiotic resistance genes in chicken gut microbiota commensals.</title>
        <authorList>
            <person name="Juricova H."/>
            <person name="Matiasovicova J."/>
            <person name="Kubasova T."/>
            <person name="Cejkova D."/>
            <person name="Rychlik I."/>
        </authorList>
    </citation>
    <scope>NUCLEOTIDE SEQUENCE</scope>
    <source>
        <strain evidence="2">An824</strain>
    </source>
</reference>
<organism evidence="2 3">
    <name type="scientific">Marseilla massiliensis</name>
    <dbReference type="NCBI Taxonomy" id="1841864"/>
    <lineage>
        <taxon>Bacteria</taxon>
        <taxon>Pseudomonadati</taxon>
        <taxon>Bacteroidota</taxon>
        <taxon>Bacteroidia</taxon>
        <taxon>Bacteroidales</taxon>
        <taxon>Prevotellaceae</taxon>
        <taxon>Marseilla</taxon>
    </lineage>
</organism>